<accession>A0A5M8PF20</accession>
<feature type="region of interest" description="Disordered" evidence="1">
    <location>
        <begin position="113"/>
        <end position="146"/>
    </location>
</feature>
<sequence>MLTTFITPISRPDRLSKRLEQWFNLSPPANKFTKTRQLNASPPSTPQKETLFLPAFSPPLKSAFAQPPFPSASRSFRLHPSTHDVDLHTSHFLNRGSASATFSARMIEMPAVAPHASAHDPRSSPGQWAAADDEKLPTSNASTTAK</sequence>
<protein>
    <submittedName>
        <fullName evidence="2">Uncharacterized protein</fullName>
    </submittedName>
</protein>
<gene>
    <name evidence="2" type="ORF">FRX48_08176</name>
</gene>
<dbReference type="Proteomes" id="UP000324767">
    <property type="component" value="Unassembled WGS sequence"/>
</dbReference>
<feature type="compositionally biased region" description="Polar residues" evidence="1">
    <location>
        <begin position="137"/>
        <end position="146"/>
    </location>
</feature>
<comment type="caution">
    <text evidence="2">The sequence shown here is derived from an EMBL/GenBank/DDBJ whole genome shotgun (WGS) entry which is preliminary data.</text>
</comment>
<name>A0A5M8PF20_9LECA</name>
<reference evidence="2 3" key="1">
    <citation type="submission" date="2019-09" db="EMBL/GenBank/DDBJ databases">
        <title>The hologenome of the rock-dwelling lichen Lasallia pustulata.</title>
        <authorList>
            <person name="Greshake Tzovaras B."/>
            <person name="Segers F."/>
            <person name="Bicker A."/>
            <person name="Dal Grande F."/>
            <person name="Otte J."/>
            <person name="Hankeln T."/>
            <person name="Schmitt I."/>
            <person name="Ebersberger I."/>
        </authorList>
    </citation>
    <scope>NUCLEOTIDE SEQUENCE [LARGE SCALE GENOMIC DNA]</scope>
    <source>
        <strain evidence="2">A1-1</strain>
    </source>
</reference>
<organism evidence="2 3">
    <name type="scientific">Lasallia pustulata</name>
    <dbReference type="NCBI Taxonomy" id="136370"/>
    <lineage>
        <taxon>Eukaryota</taxon>
        <taxon>Fungi</taxon>
        <taxon>Dikarya</taxon>
        <taxon>Ascomycota</taxon>
        <taxon>Pezizomycotina</taxon>
        <taxon>Lecanoromycetes</taxon>
        <taxon>OSLEUM clade</taxon>
        <taxon>Umbilicariomycetidae</taxon>
        <taxon>Umbilicariales</taxon>
        <taxon>Umbilicariaceae</taxon>
        <taxon>Lasallia</taxon>
    </lineage>
</organism>
<dbReference type="EMBL" id="VXIT01000015">
    <property type="protein sequence ID" value="KAA6407825.1"/>
    <property type="molecule type" value="Genomic_DNA"/>
</dbReference>
<proteinExistence type="predicted"/>
<evidence type="ECO:0000313" key="2">
    <source>
        <dbReference type="EMBL" id="KAA6407825.1"/>
    </source>
</evidence>
<evidence type="ECO:0000313" key="3">
    <source>
        <dbReference type="Proteomes" id="UP000324767"/>
    </source>
</evidence>
<dbReference type="AlphaFoldDB" id="A0A5M8PF20"/>
<evidence type="ECO:0000256" key="1">
    <source>
        <dbReference type="SAM" id="MobiDB-lite"/>
    </source>
</evidence>